<feature type="coiled-coil region" evidence="1">
    <location>
        <begin position="118"/>
        <end position="148"/>
    </location>
</feature>
<keyword evidence="5" id="KW-1185">Reference proteome</keyword>
<evidence type="ECO:0000256" key="2">
    <source>
        <dbReference type="SAM" id="MobiDB-lite"/>
    </source>
</evidence>
<evidence type="ECO:0000313" key="4">
    <source>
        <dbReference type="EMBL" id="KAL1508256.1"/>
    </source>
</evidence>
<feature type="compositionally biased region" description="Pro residues" evidence="2">
    <location>
        <begin position="187"/>
        <end position="197"/>
    </location>
</feature>
<protein>
    <submittedName>
        <fullName evidence="4">Uncharacterized protein</fullName>
    </submittedName>
</protein>
<evidence type="ECO:0000256" key="3">
    <source>
        <dbReference type="SAM" id="SignalP"/>
    </source>
</evidence>
<organism evidence="4 5">
    <name type="scientific">Prymnesium parvum</name>
    <name type="common">Toxic golden alga</name>
    <dbReference type="NCBI Taxonomy" id="97485"/>
    <lineage>
        <taxon>Eukaryota</taxon>
        <taxon>Haptista</taxon>
        <taxon>Haptophyta</taxon>
        <taxon>Prymnesiophyceae</taxon>
        <taxon>Prymnesiales</taxon>
        <taxon>Prymnesiaceae</taxon>
        <taxon>Prymnesium</taxon>
    </lineage>
</organism>
<comment type="caution">
    <text evidence="4">The sequence shown here is derived from an EMBL/GenBank/DDBJ whole genome shotgun (WGS) entry which is preliminary data.</text>
</comment>
<evidence type="ECO:0000313" key="5">
    <source>
        <dbReference type="Proteomes" id="UP001515480"/>
    </source>
</evidence>
<dbReference type="Proteomes" id="UP001515480">
    <property type="component" value="Unassembled WGS sequence"/>
</dbReference>
<dbReference type="AlphaFoldDB" id="A0AB34IW15"/>
<evidence type="ECO:0000256" key="1">
    <source>
        <dbReference type="SAM" id="Coils"/>
    </source>
</evidence>
<feature type="compositionally biased region" description="Basic and acidic residues" evidence="2">
    <location>
        <begin position="224"/>
        <end position="237"/>
    </location>
</feature>
<accession>A0AB34IW15</accession>
<feature type="signal peptide" evidence="3">
    <location>
        <begin position="1"/>
        <end position="22"/>
    </location>
</feature>
<feature type="chain" id="PRO_5044196775" evidence="3">
    <location>
        <begin position="23"/>
        <end position="237"/>
    </location>
</feature>
<proteinExistence type="predicted"/>
<gene>
    <name evidence="4" type="ORF">AB1Y20_004373</name>
</gene>
<name>A0AB34IW15_PRYPA</name>
<reference evidence="4 5" key="1">
    <citation type="journal article" date="2024" name="Science">
        <title>Giant polyketide synthase enzymes in the biosynthesis of giant marine polyether toxins.</title>
        <authorList>
            <person name="Fallon T.R."/>
            <person name="Shende V.V."/>
            <person name="Wierzbicki I.H."/>
            <person name="Pendleton A.L."/>
            <person name="Watervoot N.F."/>
            <person name="Auber R.P."/>
            <person name="Gonzalez D.J."/>
            <person name="Wisecaver J.H."/>
            <person name="Moore B.S."/>
        </authorList>
    </citation>
    <scope>NUCLEOTIDE SEQUENCE [LARGE SCALE GENOMIC DNA]</scope>
    <source>
        <strain evidence="4 5">12B1</strain>
    </source>
</reference>
<dbReference type="EMBL" id="JBGBPQ010000016">
    <property type="protein sequence ID" value="KAL1508256.1"/>
    <property type="molecule type" value="Genomic_DNA"/>
</dbReference>
<keyword evidence="1" id="KW-0175">Coiled coil</keyword>
<feature type="region of interest" description="Disordered" evidence="2">
    <location>
        <begin position="167"/>
        <end position="237"/>
    </location>
</feature>
<sequence length="237" mass="24671">MGAFGVLLVPLCTAALVGRPAALPTQLQYPNPYTLVRTPPVVAAERASGNLWRRVVGGLRNALFVGAAGVLVRSPVAPEALAAKAPPPTARKKEVSTNGLPTLATIAMGGGLVYWSVKTAAEEDEEELQRVKEETQKLESMAKEYTDIDEGVTVDEDLFASLRSRLNSTETIEGSGDGPDGTDGSSPLPPASPPSPTPSGGGSAVLDAPKPEDEPPSPGASAEDIERLKRMFGTDKS</sequence>
<keyword evidence="3" id="KW-0732">Signal</keyword>